<dbReference type="CDD" id="cd02062">
    <property type="entry name" value="Nitro_FMN_reductase"/>
    <property type="match status" value="1"/>
</dbReference>
<feature type="domain" description="Nitroreductase" evidence="1">
    <location>
        <begin position="26"/>
        <end position="200"/>
    </location>
</feature>
<evidence type="ECO:0000313" key="3">
    <source>
        <dbReference type="Proteomes" id="UP000660454"/>
    </source>
</evidence>
<organism evidence="2 3">
    <name type="scientific">Microbispora siamensis</name>
    <dbReference type="NCBI Taxonomy" id="564413"/>
    <lineage>
        <taxon>Bacteria</taxon>
        <taxon>Bacillati</taxon>
        <taxon>Actinomycetota</taxon>
        <taxon>Actinomycetes</taxon>
        <taxon>Streptosporangiales</taxon>
        <taxon>Streptosporangiaceae</taxon>
        <taxon>Microbispora</taxon>
    </lineage>
</organism>
<protein>
    <submittedName>
        <fullName evidence="2">Oxidoreductase</fullName>
    </submittedName>
</protein>
<dbReference type="PANTHER" id="PTHR23026:SF123">
    <property type="entry name" value="NAD(P)H NITROREDUCTASE RV3131-RELATED"/>
    <property type="match status" value="1"/>
</dbReference>
<dbReference type="Gene3D" id="3.40.109.10">
    <property type="entry name" value="NADH Oxidase"/>
    <property type="match status" value="1"/>
</dbReference>
<evidence type="ECO:0000259" key="1">
    <source>
        <dbReference type="Pfam" id="PF00881"/>
    </source>
</evidence>
<comment type="caution">
    <text evidence="2">The sequence shown here is derived from an EMBL/GenBank/DDBJ whole genome shotgun (WGS) entry which is preliminary data.</text>
</comment>
<accession>A0ABQ4GS65</accession>
<dbReference type="Proteomes" id="UP000660454">
    <property type="component" value="Unassembled WGS sequence"/>
</dbReference>
<dbReference type="InterPro" id="IPR029479">
    <property type="entry name" value="Nitroreductase"/>
</dbReference>
<proteinExistence type="predicted"/>
<dbReference type="Pfam" id="PF00881">
    <property type="entry name" value="Nitroreductase"/>
    <property type="match status" value="1"/>
</dbReference>
<sequence>MSQPEIPDDRGHLLHLTPDELLGTTRAVRRRLDVTKPVPREVLLDCTRLAQQAPSGRNRQRWDFVFVTDPARRRALADLWRRGLTSPAAPQSHEGPSRHDFTAESGWHAIADSLHHLVGILDQVPVLLVPCIRVGSRAELDDPATQAGTWGSVLPAVWSFMLAARSRGLGTVWTTPHLNCEREAATLLGLPYETTVQCALIPVAWTVGTEFKPARRVPVTEVVHWDHW</sequence>
<reference evidence="2 3" key="1">
    <citation type="submission" date="2021-01" db="EMBL/GenBank/DDBJ databases">
        <title>Whole genome shotgun sequence of Microbispora siamensis NBRC 104113.</title>
        <authorList>
            <person name="Komaki H."/>
            <person name="Tamura T."/>
        </authorList>
    </citation>
    <scope>NUCLEOTIDE SEQUENCE [LARGE SCALE GENOMIC DNA]</scope>
    <source>
        <strain evidence="2 3">NBRC 104113</strain>
    </source>
</reference>
<dbReference type="SUPFAM" id="SSF55469">
    <property type="entry name" value="FMN-dependent nitroreductase-like"/>
    <property type="match status" value="1"/>
</dbReference>
<dbReference type="InterPro" id="IPR050627">
    <property type="entry name" value="Nitroreductase/BluB"/>
</dbReference>
<dbReference type="RefSeq" id="WP_079314903.1">
    <property type="nucleotide sequence ID" value="NZ_BOOF01000030.1"/>
</dbReference>
<dbReference type="InterPro" id="IPR000415">
    <property type="entry name" value="Nitroreductase-like"/>
</dbReference>
<dbReference type="PANTHER" id="PTHR23026">
    <property type="entry name" value="NADPH NITROREDUCTASE"/>
    <property type="match status" value="1"/>
</dbReference>
<dbReference type="EMBL" id="BOOF01000030">
    <property type="protein sequence ID" value="GIH64267.1"/>
    <property type="molecule type" value="Genomic_DNA"/>
</dbReference>
<evidence type="ECO:0000313" key="2">
    <source>
        <dbReference type="EMBL" id="GIH64267.1"/>
    </source>
</evidence>
<name>A0ABQ4GS65_9ACTN</name>
<gene>
    <name evidence="2" type="ORF">Msi02_50840</name>
</gene>
<keyword evidence="3" id="KW-1185">Reference proteome</keyword>